<dbReference type="InterPro" id="IPR000600">
    <property type="entry name" value="ROK"/>
</dbReference>
<proteinExistence type="inferred from homology"/>
<dbReference type="PANTHER" id="PTHR18964:SF149">
    <property type="entry name" value="BIFUNCTIONAL UDP-N-ACETYLGLUCOSAMINE 2-EPIMERASE_N-ACETYLMANNOSAMINE KINASE"/>
    <property type="match status" value="1"/>
</dbReference>
<gene>
    <name evidence="9" type="ORF">ACFODW_07475</name>
</gene>
<evidence type="ECO:0000256" key="6">
    <source>
        <dbReference type="ARBA" id="ARBA00022777"/>
    </source>
</evidence>
<comment type="similarity">
    <text evidence="1">Belongs to the ROK (NagC/XylR) family.</text>
</comment>
<dbReference type="InterPro" id="IPR043129">
    <property type="entry name" value="ATPase_NBD"/>
</dbReference>
<keyword evidence="4 9" id="KW-0808">Transferase</keyword>
<dbReference type="NCBIfam" id="TIGR00744">
    <property type="entry name" value="ROK_glcA_fam"/>
    <property type="match status" value="1"/>
</dbReference>
<sequence>MTKQIVGIDIGGTTVKIGLISPDGEILKKWEIPTDTSGGGERIVGDIWQSLRSQLADEQLNQEDILGLGVGAPGFIDGETGFVYEAVNIGWEDFDLAGQLKEESGLPVFVQNDANIAVLGENWKGAGNQAQNVIAITLGTGVGGGIIANGEIVDGENGMAGEIGHYTIDPYGHLCNCGRRGCLETIVSATGMVRQAVEQAGQDPEGKLALLQRENGNLSAKDIADLAAEGDTASIGIIRQNAAILGRVISNLGTVINPSKVLIGGGVSKAGDLLIGEIATAFRRYALKRVSDICEVKQARLGNDAGIIGGAFLVKQKLLNVEFDNPSV</sequence>
<evidence type="ECO:0000313" key="10">
    <source>
        <dbReference type="Proteomes" id="UP001595387"/>
    </source>
</evidence>
<evidence type="ECO:0000256" key="1">
    <source>
        <dbReference type="ARBA" id="ARBA00006479"/>
    </source>
</evidence>
<accession>A0ABV7A525</accession>
<dbReference type="GO" id="GO:0004340">
    <property type="term" value="F:glucokinase activity"/>
    <property type="evidence" value="ECO:0007669"/>
    <property type="project" value="UniProtKB-EC"/>
</dbReference>
<dbReference type="Pfam" id="PF00480">
    <property type="entry name" value="ROK"/>
    <property type="match status" value="1"/>
</dbReference>
<name>A0ABV7A525_9BACI</name>
<evidence type="ECO:0000256" key="8">
    <source>
        <dbReference type="ARBA" id="ARBA00032386"/>
    </source>
</evidence>
<keyword evidence="10" id="KW-1185">Reference proteome</keyword>
<dbReference type="PROSITE" id="PS01125">
    <property type="entry name" value="ROK"/>
    <property type="match status" value="1"/>
</dbReference>
<dbReference type="RefSeq" id="WP_390304845.1">
    <property type="nucleotide sequence ID" value="NZ_JBHRRZ010000014.1"/>
</dbReference>
<dbReference type="Proteomes" id="UP001595387">
    <property type="component" value="Unassembled WGS sequence"/>
</dbReference>
<dbReference type="InterPro" id="IPR004654">
    <property type="entry name" value="ROK_glcA"/>
</dbReference>
<dbReference type="SUPFAM" id="SSF53067">
    <property type="entry name" value="Actin-like ATPase domain"/>
    <property type="match status" value="1"/>
</dbReference>
<evidence type="ECO:0000256" key="3">
    <source>
        <dbReference type="ARBA" id="ARBA00014701"/>
    </source>
</evidence>
<organism evidence="9 10">
    <name type="scientific">Virgibacillus sediminis</name>
    <dbReference type="NCBI Taxonomy" id="202260"/>
    <lineage>
        <taxon>Bacteria</taxon>
        <taxon>Bacillati</taxon>
        <taxon>Bacillota</taxon>
        <taxon>Bacilli</taxon>
        <taxon>Bacillales</taxon>
        <taxon>Bacillaceae</taxon>
        <taxon>Virgibacillus</taxon>
    </lineage>
</organism>
<evidence type="ECO:0000256" key="4">
    <source>
        <dbReference type="ARBA" id="ARBA00022679"/>
    </source>
</evidence>
<evidence type="ECO:0000313" key="9">
    <source>
        <dbReference type="EMBL" id="MFC2948174.1"/>
    </source>
</evidence>
<keyword evidence="7" id="KW-0067">ATP-binding</keyword>
<protein>
    <recommendedName>
        <fullName evidence="3">Glucokinase</fullName>
        <ecNumber evidence="2">2.7.1.2</ecNumber>
    </recommendedName>
    <alternativeName>
        <fullName evidence="8">Glucose kinase</fullName>
    </alternativeName>
</protein>
<dbReference type="EMBL" id="JBHRRZ010000014">
    <property type="protein sequence ID" value="MFC2948174.1"/>
    <property type="molecule type" value="Genomic_DNA"/>
</dbReference>
<keyword evidence="6" id="KW-0418">Kinase</keyword>
<evidence type="ECO:0000256" key="2">
    <source>
        <dbReference type="ARBA" id="ARBA00012323"/>
    </source>
</evidence>
<dbReference type="Gene3D" id="3.30.420.40">
    <property type="match status" value="2"/>
</dbReference>
<dbReference type="InterPro" id="IPR049874">
    <property type="entry name" value="ROK_cs"/>
</dbReference>
<dbReference type="PANTHER" id="PTHR18964">
    <property type="entry name" value="ROK (REPRESSOR, ORF, KINASE) FAMILY"/>
    <property type="match status" value="1"/>
</dbReference>
<dbReference type="EC" id="2.7.1.2" evidence="2"/>
<evidence type="ECO:0000256" key="7">
    <source>
        <dbReference type="ARBA" id="ARBA00022840"/>
    </source>
</evidence>
<reference evidence="10" key="1">
    <citation type="journal article" date="2019" name="Int. J. Syst. Evol. Microbiol.">
        <title>The Global Catalogue of Microorganisms (GCM) 10K type strain sequencing project: providing services to taxonomists for standard genome sequencing and annotation.</title>
        <authorList>
            <consortium name="The Broad Institute Genomics Platform"/>
            <consortium name="The Broad Institute Genome Sequencing Center for Infectious Disease"/>
            <person name="Wu L."/>
            <person name="Ma J."/>
        </authorList>
    </citation>
    <scope>NUCLEOTIDE SEQUENCE [LARGE SCALE GENOMIC DNA]</scope>
    <source>
        <strain evidence="10">KCTC 13193</strain>
    </source>
</reference>
<evidence type="ECO:0000256" key="5">
    <source>
        <dbReference type="ARBA" id="ARBA00022741"/>
    </source>
</evidence>
<comment type="caution">
    <text evidence="9">The sequence shown here is derived from an EMBL/GenBank/DDBJ whole genome shotgun (WGS) entry which is preliminary data.</text>
</comment>
<keyword evidence="5" id="KW-0547">Nucleotide-binding</keyword>